<gene>
    <name evidence="1" type="ORF">Satyrvirus12_13</name>
</gene>
<name>A0A3G5AIW0_9VIRU</name>
<protein>
    <submittedName>
        <fullName evidence="1">Uncharacterized protein</fullName>
    </submittedName>
</protein>
<reference evidence="1" key="1">
    <citation type="submission" date="2018-10" db="EMBL/GenBank/DDBJ databases">
        <title>Hidden diversity of soil giant viruses.</title>
        <authorList>
            <person name="Schulz F."/>
            <person name="Alteio L."/>
            <person name="Goudeau D."/>
            <person name="Ryan E.M."/>
            <person name="Malmstrom R.R."/>
            <person name="Blanchard J."/>
            <person name="Woyke T."/>
        </authorList>
    </citation>
    <scope>NUCLEOTIDE SEQUENCE</scope>
    <source>
        <strain evidence="1">SAV1</strain>
    </source>
</reference>
<organism evidence="1">
    <name type="scientific">Satyrvirus sp</name>
    <dbReference type="NCBI Taxonomy" id="2487771"/>
    <lineage>
        <taxon>Viruses</taxon>
        <taxon>Varidnaviria</taxon>
        <taxon>Bamfordvirae</taxon>
        <taxon>Nucleocytoviricota</taxon>
        <taxon>Megaviricetes</taxon>
        <taxon>Imitervirales</taxon>
        <taxon>Mimiviridae</taxon>
        <taxon>Megamimivirinae</taxon>
    </lineage>
</organism>
<evidence type="ECO:0000313" key="1">
    <source>
        <dbReference type="EMBL" id="AYV85359.1"/>
    </source>
</evidence>
<accession>A0A3G5AIW0</accession>
<dbReference type="EMBL" id="MK072448">
    <property type="protein sequence ID" value="AYV85359.1"/>
    <property type="molecule type" value="Genomic_DNA"/>
</dbReference>
<proteinExistence type="predicted"/>
<sequence>MIFTYEFKLNCFHKNNIIIKKICLQRSNIDKDYSYKEIYFPEEVIKKLAQMCFVVALSGEVHHCQMEDM</sequence>